<dbReference type="GO" id="GO:0006644">
    <property type="term" value="P:phospholipid metabolic process"/>
    <property type="evidence" value="ECO:0007669"/>
    <property type="project" value="InterPro"/>
</dbReference>
<dbReference type="Proteomes" id="UP000631114">
    <property type="component" value="Unassembled WGS sequence"/>
</dbReference>
<sequence length="491" mass="56132">MVKRQRGGRGDSSKCNSEEQEVTQGDEAKKVIMPYLNHDLVFNIFTRIPADILLDKFKYQCKRWFNIVSDPVFIDAHTMKSEAVCLLQEFMTDDSENVELRFLNLNGSEISKGILYVSTSSGGDTISFDIDNEETIRSLKLPTDCCSKSLMEMDGFLAIIDNMHVRGSPYDVWILKDVDRQEWVKQFRIDTLPVNISEQCDGLAWALGKISNGEVIFFEGGNNRGQIVVYCVKTRQWEHLNTEEIEDKVCTTTMNFGFLKNIPQIGFISNHNTSHTPNPIAAITETTKQWMSYDYKILGWSLLSFIPWVGLKVKHRFHSTITVNRTDQQEYREPIRTLEPGGGCYVPLFRPYVAKVPWHSGARSFLSMMFPRYGHYCGPNWSSGKAGGSHLWDQRPRDWLDFCCYCHDIGYDTGDQAKLLKADLAFLECLERPRMSTKGNAGVAHLYKVMCIIGLRSILIPYRRHLVRLQEGQPLFHWMGSSNGKNAGQTL</sequence>
<dbReference type="SUPFAM" id="SSF50965">
    <property type="entry name" value="Galactose oxidase, central domain"/>
    <property type="match status" value="1"/>
</dbReference>
<dbReference type="Pfam" id="PF08268">
    <property type="entry name" value="FBA_3"/>
    <property type="match status" value="1"/>
</dbReference>
<proteinExistence type="predicted"/>
<dbReference type="EMBL" id="JADFTS010000007">
    <property type="protein sequence ID" value="KAF9596846.1"/>
    <property type="molecule type" value="Genomic_DNA"/>
</dbReference>
<reference evidence="3 4" key="1">
    <citation type="submission" date="2020-10" db="EMBL/GenBank/DDBJ databases">
        <title>The Coptis chinensis genome and diversification of protoberbering-type alkaloids.</title>
        <authorList>
            <person name="Wang B."/>
            <person name="Shu S."/>
            <person name="Song C."/>
            <person name="Liu Y."/>
        </authorList>
    </citation>
    <scope>NUCLEOTIDE SEQUENCE [LARGE SCALE GENOMIC DNA]</scope>
    <source>
        <strain evidence="3">HL-2020</strain>
        <tissue evidence="3">Leaf</tissue>
    </source>
</reference>
<dbReference type="InterPro" id="IPR013187">
    <property type="entry name" value="F-box-assoc_dom_typ3"/>
</dbReference>
<dbReference type="GO" id="GO:0050482">
    <property type="term" value="P:arachidonate secretion"/>
    <property type="evidence" value="ECO:0007669"/>
    <property type="project" value="InterPro"/>
</dbReference>
<dbReference type="Gene3D" id="1.20.90.10">
    <property type="entry name" value="Phospholipase A2 domain"/>
    <property type="match status" value="1"/>
</dbReference>
<keyword evidence="4" id="KW-1185">Reference proteome</keyword>
<dbReference type="InterPro" id="IPR036444">
    <property type="entry name" value="PLipase_A2_dom_sf"/>
</dbReference>
<dbReference type="GO" id="GO:0004623">
    <property type="term" value="F:phospholipase A2 activity"/>
    <property type="evidence" value="ECO:0007669"/>
    <property type="project" value="InterPro"/>
</dbReference>
<evidence type="ECO:0000313" key="4">
    <source>
        <dbReference type="Proteomes" id="UP000631114"/>
    </source>
</evidence>
<gene>
    <name evidence="3" type="ORF">IFM89_013894</name>
</gene>
<dbReference type="InterPro" id="IPR011043">
    <property type="entry name" value="Gal_Oxase/kelch_b-propeller"/>
</dbReference>
<dbReference type="PANTHER" id="PTHR37246">
    <property type="entry name" value="OS07G0658000 PROTEIN"/>
    <property type="match status" value="1"/>
</dbReference>
<organism evidence="3 4">
    <name type="scientific">Coptis chinensis</name>
    <dbReference type="NCBI Taxonomy" id="261450"/>
    <lineage>
        <taxon>Eukaryota</taxon>
        <taxon>Viridiplantae</taxon>
        <taxon>Streptophyta</taxon>
        <taxon>Embryophyta</taxon>
        <taxon>Tracheophyta</taxon>
        <taxon>Spermatophyta</taxon>
        <taxon>Magnoliopsida</taxon>
        <taxon>Ranunculales</taxon>
        <taxon>Ranunculaceae</taxon>
        <taxon>Coptidoideae</taxon>
        <taxon>Coptis</taxon>
    </lineage>
</organism>
<evidence type="ECO:0000313" key="3">
    <source>
        <dbReference type="EMBL" id="KAF9596846.1"/>
    </source>
</evidence>
<comment type="caution">
    <text evidence="3">The sequence shown here is derived from an EMBL/GenBank/DDBJ whole genome shotgun (WGS) entry which is preliminary data.</text>
</comment>
<dbReference type="AlphaFoldDB" id="A0A835LRH1"/>
<evidence type="ECO:0000256" key="1">
    <source>
        <dbReference type="SAM" id="MobiDB-lite"/>
    </source>
</evidence>
<feature type="region of interest" description="Disordered" evidence="1">
    <location>
        <begin position="1"/>
        <end position="23"/>
    </location>
</feature>
<dbReference type="SUPFAM" id="SSF81383">
    <property type="entry name" value="F-box domain"/>
    <property type="match status" value="1"/>
</dbReference>
<dbReference type="SUPFAM" id="SSF48619">
    <property type="entry name" value="Phospholipase A2, PLA2"/>
    <property type="match status" value="1"/>
</dbReference>
<dbReference type="InterPro" id="IPR036047">
    <property type="entry name" value="F-box-like_dom_sf"/>
</dbReference>
<accession>A0A835LRH1</accession>
<protein>
    <recommendedName>
        <fullName evidence="2">F-box associated beta-propeller type 3 domain-containing protein</fullName>
    </recommendedName>
</protein>
<evidence type="ECO:0000259" key="2">
    <source>
        <dbReference type="Pfam" id="PF08268"/>
    </source>
</evidence>
<dbReference type="PANTHER" id="PTHR37246:SF1">
    <property type="entry name" value="PHOSPHOLIPASE A2 FAMILY PROTEIN"/>
    <property type="match status" value="1"/>
</dbReference>
<dbReference type="OrthoDB" id="655972at2759"/>
<name>A0A835LRH1_9MAGN</name>
<feature type="domain" description="F-box associated beta-propeller type 3" evidence="2">
    <location>
        <begin position="113"/>
        <end position="251"/>
    </location>
</feature>